<gene>
    <name evidence="9" type="ORF">GEV33_010069</name>
</gene>
<dbReference type="Pfam" id="PF10545">
    <property type="entry name" value="MADF_DNA_bdg"/>
    <property type="match status" value="1"/>
</dbReference>
<keyword evidence="3" id="KW-0862">Zinc</keyword>
<dbReference type="GO" id="GO:0008270">
    <property type="term" value="F:zinc ion binding"/>
    <property type="evidence" value="ECO:0007669"/>
    <property type="project" value="UniProtKB-KW"/>
</dbReference>
<reference evidence="9" key="1">
    <citation type="journal article" date="2020" name="J Insects Food Feed">
        <title>The yellow mealworm (Tenebrio molitor) genome: a resource for the emerging insects as food and feed industry.</title>
        <authorList>
            <person name="Eriksson T."/>
            <person name="Andere A."/>
            <person name="Kelstrup H."/>
            <person name="Emery V."/>
            <person name="Picard C."/>
        </authorList>
    </citation>
    <scope>NUCLEOTIDE SEQUENCE</scope>
    <source>
        <strain evidence="9">Stoneville</strain>
        <tissue evidence="9">Whole head</tissue>
    </source>
</reference>
<evidence type="ECO:0000256" key="4">
    <source>
        <dbReference type="ARBA" id="ARBA00023125"/>
    </source>
</evidence>
<feature type="compositionally biased region" description="Basic and acidic residues" evidence="6">
    <location>
        <begin position="310"/>
        <end position="344"/>
    </location>
</feature>
<keyword evidence="2 5" id="KW-0863">Zinc-finger</keyword>
<dbReference type="Pfam" id="PF21599">
    <property type="entry name" value="ZSWIM3_N"/>
    <property type="match status" value="1"/>
</dbReference>
<dbReference type="InterPro" id="IPR006612">
    <property type="entry name" value="THAP_Znf"/>
</dbReference>
<dbReference type="PROSITE" id="PS50950">
    <property type="entry name" value="ZF_THAP"/>
    <property type="match status" value="1"/>
</dbReference>
<evidence type="ECO:0000259" key="8">
    <source>
        <dbReference type="PROSITE" id="PS51029"/>
    </source>
</evidence>
<dbReference type="SMART" id="SM00595">
    <property type="entry name" value="MADF"/>
    <property type="match status" value="1"/>
</dbReference>
<dbReference type="Pfam" id="PF21107">
    <property type="entry name" value="STPRs"/>
    <property type="match status" value="1"/>
</dbReference>
<feature type="region of interest" description="Disordered" evidence="6">
    <location>
        <begin position="543"/>
        <end position="601"/>
    </location>
</feature>
<evidence type="ECO:0000256" key="1">
    <source>
        <dbReference type="ARBA" id="ARBA00022723"/>
    </source>
</evidence>
<feature type="compositionally biased region" description="Basic and acidic residues" evidence="6">
    <location>
        <begin position="582"/>
        <end position="591"/>
    </location>
</feature>
<dbReference type="InterPro" id="IPR038441">
    <property type="entry name" value="THAP_Znf_sf"/>
</dbReference>
<reference evidence="9" key="2">
    <citation type="submission" date="2021-08" db="EMBL/GenBank/DDBJ databases">
        <authorList>
            <person name="Eriksson T."/>
        </authorList>
    </citation>
    <scope>NUCLEOTIDE SEQUENCE</scope>
    <source>
        <strain evidence="9">Stoneville</strain>
        <tissue evidence="9">Whole head</tissue>
    </source>
</reference>
<feature type="domain" description="THAP-type" evidence="7">
    <location>
        <begin position="160"/>
        <end position="248"/>
    </location>
</feature>
<evidence type="ECO:0000256" key="3">
    <source>
        <dbReference type="ARBA" id="ARBA00022833"/>
    </source>
</evidence>
<dbReference type="InterPro" id="IPR006578">
    <property type="entry name" value="MADF-dom"/>
</dbReference>
<dbReference type="PANTHER" id="PTHR47086">
    <property type="entry name" value="BTB DOMAIN-CONTAINING PROTEIN"/>
    <property type="match status" value="1"/>
</dbReference>
<evidence type="ECO:0000313" key="9">
    <source>
        <dbReference type="EMBL" id="KAH0812722.1"/>
    </source>
</evidence>
<keyword evidence="4 5" id="KW-0238">DNA-binding</keyword>
<comment type="caution">
    <text evidence="9">The sequence shown here is derived from an EMBL/GenBank/DDBJ whole genome shotgun (WGS) entry which is preliminary data.</text>
</comment>
<proteinExistence type="predicted"/>
<sequence length="642" mass="75715">MEAPPPLFVGQSFPSYDALCTFVAQYEKHHRQKFWKRSSRKISSTPNIKRHIRRELIYYEISYSCIYGGEKFKSRSKVFKQIHFRTYRLEAPCPAFIKLRASSSGEALEVKSFNDRHQNHALVQVGVVFLPKLCAFDLPREVVKRRPLPAEPCPKIINAMRNCCVTYCRVNRDNGPKRSFFEIPSEASRRRLWLDILENFSGGVSFRRRKSSIWGDLLVCERHFRDKDFKAVHSNRKLLKRLKMPRRKRSSLGRLTPGARRSRLARQNETIEQRQLRLFQQQQRGSVRHERESPQQRELRLSRMRIRSSVRRERETSPERERRLARMRERAAHARQNETPEQRERRLAKMRERVAYKLQNETPQQRERRLARMRIRVAERRLSEKMARRGPNEINERFNVARCRQLQRANNRNCGLQRSPFMTVNRWTITQVEALIAQYKTYPVLYSNSHKDRENVDLRNQCLSHVVQALQFVRPGVTAVDVVSQWNNLVIKYMQAARRQLEEPTGAEEPHLWYFKKMDFVGEHACLADVKVEDNAYDQDIFEPESTTEGHELWENGAGEDPLESSSRVSVKEEGDSPPTKKFREDEDTRESFSGSDRASKDENDVFGEFVAAELKKIADERIRQDTILEIHKVLHKALTKK</sequence>
<keyword evidence="1" id="KW-0479">Metal-binding</keyword>
<evidence type="ECO:0000259" key="7">
    <source>
        <dbReference type="PROSITE" id="PS50950"/>
    </source>
</evidence>
<accession>A0A8J6LA64</accession>
<dbReference type="AlphaFoldDB" id="A0A8J6LA64"/>
<dbReference type="EMBL" id="JABDTM020025828">
    <property type="protein sequence ID" value="KAH0812722.1"/>
    <property type="molecule type" value="Genomic_DNA"/>
</dbReference>
<feature type="region of interest" description="Disordered" evidence="6">
    <location>
        <begin position="279"/>
        <end position="344"/>
    </location>
</feature>
<organism evidence="9 10">
    <name type="scientific">Tenebrio molitor</name>
    <name type="common">Yellow mealworm beetle</name>
    <dbReference type="NCBI Taxonomy" id="7067"/>
    <lineage>
        <taxon>Eukaryota</taxon>
        <taxon>Metazoa</taxon>
        <taxon>Ecdysozoa</taxon>
        <taxon>Arthropoda</taxon>
        <taxon>Hexapoda</taxon>
        <taxon>Insecta</taxon>
        <taxon>Pterygota</taxon>
        <taxon>Neoptera</taxon>
        <taxon>Endopterygota</taxon>
        <taxon>Coleoptera</taxon>
        <taxon>Polyphaga</taxon>
        <taxon>Cucujiformia</taxon>
        <taxon>Tenebrionidae</taxon>
        <taxon>Tenebrio</taxon>
    </lineage>
</organism>
<dbReference type="InterPro" id="IPR048325">
    <property type="entry name" value="ZSWIM3_N"/>
</dbReference>
<evidence type="ECO:0000313" key="10">
    <source>
        <dbReference type="Proteomes" id="UP000719412"/>
    </source>
</evidence>
<dbReference type="InterPro" id="IPR040854">
    <property type="entry name" value="ZSWIM9"/>
</dbReference>
<evidence type="ECO:0000256" key="6">
    <source>
        <dbReference type="SAM" id="MobiDB-lite"/>
    </source>
</evidence>
<keyword evidence="10" id="KW-1185">Reference proteome</keyword>
<name>A0A8J6LA64_TENMO</name>
<dbReference type="GO" id="GO:0003677">
    <property type="term" value="F:DNA binding"/>
    <property type="evidence" value="ECO:0007669"/>
    <property type="project" value="UniProtKB-UniRule"/>
</dbReference>
<feature type="region of interest" description="Disordered" evidence="6">
    <location>
        <begin position="245"/>
        <end position="267"/>
    </location>
</feature>
<dbReference type="Proteomes" id="UP000719412">
    <property type="component" value="Unassembled WGS sequence"/>
</dbReference>
<dbReference type="SMART" id="SM00980">
    <property type="entry name" value="THAP"/>
    <property type="match status" value="1"/>
</dbReference>
<feature type="domain" description="MADF" evidence="8">
    <location>
        <begin position="434"/>
        <end position="526"/>
    </location>
</feature>
<dbReference type="Gene3D" id="6.20.210.20">
    <property type="entry name" value="THAP domain"/>
    <property type="match status" value="1"/>
</dbReference>
<dbReference type="PROSITE" id="PS51029">
    <property type="entry name" value="MADF"/>
    <property type="match status" value="1"/>
</dbReference>
<protein>
    <recommendedName>
        <fullName evidence="11">THAP-type domain-containing protein</fullName>
    </recommendedName>
</protein>
<feature type="compositionally biased region" description="Basic and acidic residues" evidence="6">
    <location>
        <begin position="287"/>
        <end position="301"/>
    </location>
</feature>
<evidence type="ECO:0008006" key="11">
    <source>
        <dbReference type="Google" id="ProtNLM"/>
    </source>
</evidence>
<dbReference type="InterPro" id="IPR048998">
    <property type="entry name" value="STPR"/>
</dbReference>
<dbReference type="PANTHER" id="PTHR47086:SF4">
    <property type="entry name" value="BTB DOMAIN-CONTAINING PROTEIN"/>
    <property type="match status" value="1"/>
</dbReference>
<dbReference type="SUPFAM" id="SSF57716">
    <property type="entry name" value="Glucocorticoid receptor-like (DNA-binding domain)"/>
    <property type="match status" value="1"/>
</dbReference>
<evidence type="ECO:0000256" key="5">
    <source>
        <dbReference type="PROSITE-ProRule" id="PRU00309"/>
    </source>
</evidence>
<evidence type="ECO:0000256" key="2">
    <source>
        <dbReference type="ARBA" id="ARBA00022771"/>
    </source>
</evidence>
<dbReference type="Pfam" id="PF05485">
    <property type="entry name" value="THAP"/>
    <property type="match status" value="1"/>
</dbReference>